<proteinExistence type="predicted"/>
<dbReference type="STRING" id="981085.W9R058"/>
<evidence type="ECO:0000256" key="1">
    <source>
        <dbReference type="ARBA" id="ARBA00003211"/>
    </source>
</evidence>
<evidence type="ECO:0000256" key="4">
    <source>
        <dbReference type="SAM" id="SignalP"/>
    </source>
</evidence>
<dbReference type="Pfam" id="PF14368">
    <property type="entry name" value="LTP_2"/>
    <property type="match status" value="1"/>
</dbReference>
<feature type="chain" id="PRO_5004929087" description="Bifunctional inhibitor/plant lipid transfer protein/seed storage helical domain-containing protein" evidence="4">
    <location>
        <begin position="31"/>
        <end position="121"/>
    </location>
</feature>
<dbReference type="InterPro" id="IPR044741">
    <property type="entry name" value="NsLTP-like"/>
</dbReference>
<evidence type="ECO:0000313" key="6">
    <source>
        <dbReference type="EMBL" id="EXB49924.1"/>
    </source>
</evidence>
<sequence>MAIVGVRTLAMAIFVITGTLMVGNYHSVSAESCKIDVPGLVLQCSKYVSKSGPKIPPSLGCCSVVKTINVPCACNLLTKDVEKMVDMEKAVYVVRTCGLDVPKGMKCGSYTVPDARKEIVA</sequence>
<gene>
    <name evidence="6" type="ORF">L484_001557</name>
</gene>
<feature type="signal peptide" evidence="4">
    <location>
        <begin position="1"/>
        <end position="30"/>
    </location>
</feature>
<accession>W9R058</accession>
<organism evidence="6 7">
    <name type="scientific">Morus notabilis</name>
    <dbReference type="NCBI Taxonomy" id="981085"/>
    <lineage>
        <taxon>Eukaryota</taxon>
        <taxon>Viridiplantae</taxon>
        <taxon>Streptophyta</taxon>
        <taxon>Embryophyta</taxon>
        <taxon>Tracheophyta</taxon>
        <taxon>Spermatophyta</taxon>
        <taxon>Magnoliopsida</taxon>
        <taxon>eudicotyledons</taxon>
        <taxon>Gunneridae</taxon>
        <taxon>Pentapetalae</taxon>
        <taxon>rosids</taxon>
        <taxon>fabids</taxon>
        <taxon>Rosales</taxon>
        <taxon>Moraceae</taxon>
        <taxon>Moreae</taxon>
        <taxon>Morus</taxon>
    </lineage>
</organism>
<feature type="domain" description="Bifunctional inhibitor/plant lipid transfer protein/seed storage helical" evidence="5">
    <location>
        <begin position="26"/>
        <end position="107"/>
    </location>
</feature>
<keyword evidence="7" id="KW-1185">Reference proteome</keyword>
<keyword evidence="2" id="KW-0813">Transport</keyword>
<dbReference type="EMBL" id="KE343967">
    <property type="protein sequence ID" value="EXB49924.1"/>
    <property type="molecule type" value="Genomic_DNA"/>
</dbReference>
<evidence type="ECO:0000256" key="2">
    <source>
        <dbReference type="ARBA" id="ARBA00022448"/>
    </source>
</evidence>
<dbReference type="InterPro" id="IPR016140">
    <property type="entry name" value="Bifunc_inhib/LTP/seed_store"/>
</dbReference>
<dbReference type="eggNOG" id="ENOG502S7IJ">
    <property type="taxonomic scope" value="Eukaryota"/>
</dbReference>
<evidence type="ECO:0000256" key="3">
    <source>
        <dbReference type="ARBA" id="ARBA00023121"/>
    </source>
</evidence>
<reference evidence="7" key="1">
    <citation type="submission" date="2013-01" db="EMBL/GenBank/DDBJ databases">
        <title>Draft Genome Sequence of a Mulberry Tree, Morus notabilis C.K. Schneid.</title>
        <authorList>
            <person name="He N."/>
            <person name="Zhao S."/>
        </authorList>
    </citation>
    <scope>NUCLEOTIDE SEQUENCE</scope>
</reference>
<dbReference type="CDD" id="cd04660">
    <property type="entry name" value="nsLTP_like"/>
    <property type="match status" value="1"/>
</dbReference>
<dbReference type="Proteomes" id="UP000030645">
    <property type="component" value="Unassembled WGS sequence"/>
</dbReference>
<dbReference type="GO" id="GO:0008289">
    <property type="term" value="F:lipid binding"/>
    <property type="evidence" value="ECO:0007669"/>
    <property type="project" value="UniProtKB-KW"/>
</dbReference>
<name>W9R058_9ROSA</name>
<keyword evidence="4" id="KW-0732">Signal</keyword>
<comment type="function">
    <text evidence="1">Plant non-specific lipid-transfer proteins transfer phospholipids as well as galactolipids across membranes. May play a role in wax or cutin deposition in the cell walls of expanding epidermal cells and certain secretory tissues.</text>
</comment>
<dbReference type="AlphaFoldDB" id="W9R058"/>
<dbReference type="Gene3D" id="1.10.110.10">
    <property type="entry name" value="Plant lipid-transfer and hydrophobic proteins"/>
    <property type="match status" value="1"/>
</dbReference>
<protein>
    <recommendedName>
        <fullName evidence="5">Bifunctional inhibitor/plant lipid transfer protein/seed storage helical domain-containing protein</fullName>
    </recommendedName>
</protein>
<dbReference type="PANTHER" id="PTHR33286:SF1">
    <property type="entry name" value="OS01G0800600 PROTEIN"/>
    <property type="match status" value="1"/>
</dbReference>
<evidence type="ECO:0000313" key="7">
    <source>
        <dbReference type="Proteomes" id="UP000030645"/>
    </source>
</evidence>
<dbReference type="PANTHER" id="PTHR33286">
    <property type="entry name" value="BIFUNCTIONAL INHIBITOR/LIPID-TRANSFER PROTEIN/SEED STORAGE 2S ALBUMIN SUPERFAMILY PROTEIN"/>
    <property type="match status" value="1"/>
</dbReference>
<keyword evidence="3" id="KW-0446">Lipid-binding</keyword>
<dbReference type="SUPFAM" id="SSF47699">
    <property type="entry name" value="Bifunctional inhibitor/lipid-transfer protein/seed storage 2S albumin"/>
    <property type="match status" value="1"/>
</dbReference>
<evidence type="ECO:0000259" key="5">
    <source>
        <dbReference type="Pfam" id="PF14368"/>
    </source>
</evidence>
<dbReference type="InterPro" id="IPR036312">
    <property type="entry name" value="Bifun_inhib/LTP/seed_sf"/>
</dbReference>